<feature type="compositionally biased region" description="Basic and acidic residues" evidence="1">
    <location>
        <begin position="183"/>
        <end position="197"/>
    </location>
</feature>
<feature type="region of interest" description="Disordered" evidence="1">
    <location>
        <begin position="162"/>
        <end position="298"/>
    </location>
</feature>
<reference evidence="2 3" key="1">
    <citation type="submission" date="2020-02" db="EMBL/GenBank/DDBJ databases">
        <title>Whole-genome analyses of novel actinobacteria.</title>
        <authorList>
            <person name="Sahin N."/>
            <person name="Gencbay T."/>
        </authorList>
    </citation>
    <scope>NUCLEOTIDE SEQUENCE [LARGE SCALE GENOMIC DNA]</scope>
    <source>
        <strain evidence="2 3">HC44</strain>
    </source>
</reference>
<name>A0A6G4VD37_9ACTN</name>
<dbReference type="RefSeq" id="WP_165264282.1">
    <property type="nucleotide sequence ID" value="NZ_JAAKZY010000119.1"/>
</dbReference>
<comment type="caution">
    <text evidence="2">The sequence shown here is derived from an EMBL/GenBank/DDBJ whole genome shotgun (WGS) entry which is preliminary data.</text>
</comment>
<keyword evidence="3" id="KW-1185">Reference proteome</keyword>
<evidence type="ECO:0000313" key="2">
    <source>
        <dbReference type="EMBL" id="NGO11881.1"/>
    </source>
</evidence>
<feature type="compositionally biased region" description="Basic and acidic residues" evidence="1">
    <location>
        <begin position="246"/>
        <end position="298"/>
    </location>
</feature>
<proteinExistence type="predicted"/>
<protein>
    <submittedName>
        <fullName evidence="2">Uncharacterized protein</fullName>
    </submittedName>
</protein>
<dbReference type="Gene3D" id="1.20.120.330">
    <property type="entry name" value="Nucleotidyltransferases domain 2"/>
    <property type="match status" value="1"/>
</dbReference>
<dbReference type="EMBL" id="JAAKZY010000119">
    <property type="protein sequence ID" value="NGO11881.1"/>
    <property type="molecule type" value="Genomic_DNA"/>
</dbReference>
<accession>A0A6G4VD37</accession>
<evidence type="ECO:0000313" key="3">
    <source>
        <dbReference type="Proteomes" id="UP000472335"/>
    </source>
</evidence>
<dbReference type="AlphaFoldDB" id="A0A6G4VD37"/>
<organism evidence="2 3">
    <name type="scientific">Streptomyces scabichelini</name>
    <dbReference type="NCBI Taxonomy" id="2711217"/>
    <lineage>
        <taxon>Bacteria</taxon>
        <taxon>Bacillati</taxon>
        <taxon>Actinomycetota</taxon>
        <taxon>Actinomycetes</taxon>
        <taxon>Kitasatosporales</taxon>
        <taxon>Streptomycetaceae</taxon>
        <taxon>Streptomyces</taxon>
    </lineage>
</organism>
<dbReference type="Proteomes" id="UP000472335">
    <property type="component" value="Unassembled WGS sequence"/>
</dbReference>
<gene>
    <name evidence="2" type="ORF">G5C60_30840</name>
</gene>
<sequence>MDLDAVADELYGLPPGDFTATRNERAKAARAAGDVGLAEEIRRLRRPSLAAWAGNLLVREQPDETRRLLQLGEALRQAHRDLDGEQLRKLSAQQRHVTFALAREAGRLTAEAGQRISEDAQREVQQTLHAVLADPQAAEQWAQGRLTKALSAPVGFAALPQEPAAPPAARRGTKAKGQVADLDAARSRRREQQERLQRARQQAADAEREMQDREDELAAAQDEQRAAEEQHQRAEQRVAELSQQLKEAEDEHHQARDAARHARDHARDADRAARAARRRAEDAAAHARQLAERMHRTP</sequence>
<evidence type="ECO:0000256" key="1">
    <source>
        <dbReference type="SAM" id="MobiDB-lite"/>
    </source>
</evidence>
<feature type="compositionally biased region" description="Basic and acidic residues" evidence="1">
    <location>
        <begin position="222"/>
        <end position="238"/>
    </location>
</feature>